<sequence>MDIVLIEDESLSAEQLLFYISRYDPSIVVKAVLKSNKEINEWFAVNQAPSLAFCDINLLDGNIFSSLHNNMITCPIIFTTAFDNFYQEAFDSNGIAYLLKPISFKSFELAMDKFKRLTPASVPIDWLTISSVIKKLSIPYKERIPVKVNVNTILLEVKTIMYVSTHLGICKATDNKGKTYEFRQKFSELVECLNPDIFFQINRGEIVNINFIELIEPYFNDRLSIKITNHPGRLITSVASTPGFRKWIDR</sequence>
<dbReference type="OrthoDB" id="2168082at2"/>
<dbReference type="PANTHER" id="PTHR37299:SF1">
    <property type="entry name" value="STAGE 0 SPORULATION PROTEIN A HOMOLOG"/>
    <property type="match status" value="1"/>
</dbReference>
<dbReference type="InterPro" id="IPR007492">
    <property type="entry name" value="LytTR_DNA-bd_dom"/>
</dbReference>
<protein>
    <submittedName>
        <fullName evidence="5">Response regulator transcription factor</fullName>
    </submittedName>
</protein>
<evidence type="ECO:0000313" key="7">
    <source>
        <dbReference type="Proteomes" id="UP000501570"/>
    </source>
</evidence>
<keyword evidence="1" id="KW-0597">Phosphoprotein</keyword>
<dbReference type="PATRIC" id="fig|1324352.5.peg.3810"/>
<dbReference type="Gene3D" id="2.40.50.1020">
    <property type="entry name" value="LytTr DNA-binding domain"/>
    <property type="match status" value="1"/>
</dbReference>
<dbReference type="Pfam" id="PF04397">
    <property type="entry name" value="LytTR"/>
    <property type="match status" value="1"/>
</dbReference>
<feature type="modified residue" description="4-aspartylphosphate" evidence="1">
    <location>
        <position position="55"/>
    </location>
</feature>
<dbReference type="PROSITE" id="PS50930">
    <property type="entry name" value="HTH_LYTTR"/>
    <property type="match status" value="1"/>
</dbReference>
<dbReference type="KEGG" id="cgn:OK18_18200"/>
<dbReference type="SUPFAM" id="SSF52172">
    <property type="entry name" value="CheY-like"/>
    <property type="match status" value="1"/>
</dbReference>
<keyword evidence="7" id="KW-1185">Reference proteome</keyword>
<dbReference type="AlphaFoldDB" id="A0A0G3M8H0"/>
<evidence type="ECO:0000313" key="6">
    <source>
        <dbReference type="Proteomes" id="UP000035213"/>
    </source>
</evidence>
<gene>
    <name evidence="5" type="ORF">FOB44_04105</name>
    <name evidence="4" type="ORF">OK18_18200</name>
</gene>
<dbReference type="Proteomes" id="UP000501570">
    <property type="component" value="Chromosome"/>
</dbReference>
<dbReference type="InterPro" id="IPR046947">
    <property type="entry name" value="LytR-like"/>
</dbReference>
<dbReference type="Proteomes" id="UP000035213">
    <property type="component" value="Chromosome"/>
</dbReference>
<dbReference type="EMBL" id="CP009928">
    <property type="protein sequence ID" value="AKK74278.1"/>
    <property type="molecule type" value="Genomic_DNA"/>
</dbReference>
<dbReference type="Gene3D" id="3.40.50.2300">
    <property type="match status" value="1"/>
</dbReference>
<dbReference type="SMART" id="SM00850">
    <property type="entry name" value="LytTR"/>
    <property type="match status" value="1"/>
</dbReference>
<dbReference type="PROSITE" id="PS50110">
    <property type="entry name" value="RESPONSE_REGULATORY"/>
    <property type="match status" value="1"/>
</dbReference>
<dbReference type="EMBL" id="CP050995">
    <property type="protein sequence ID" value="QIY89887.1"/>
    <property type="molecule type" value="Genomic_DNA"/>
</dbReference>
<dbReference type="PANTHER" id="PTHR37299">
    <property type="entry name" value="TRANSCRIPTIONAL REGULATOR-RELATED"/>
    <property type="match status" value="1"/>
</dbReference>
<reference evidence="4 6" key="1">
    <citation type="submission" date="2014-11" db="EMBL/GenBank/DDBJ databases">
        <authorList>
            <person name="Park G.-S."/>
            <person name="Hong S.-J."/>
            <person name="Jung B.K."/>
            <person name="Khan A.R."/>
            <person name="Kwak Y."/>
            <person name="Shin J.-H."/>
        </authorList>
    </citation>
    <scope>NUCLEOTIDE SEQUENCE [LARGE SCALE GENOMIC DNA]</scope>
    <source>
        <strain evidence="4 6">DSM 27622</strain>
    </source>
</reference>
<proteinExistence type="predicted"/>
<evidence type="ECO:0000313" key="5">
    <source>
        <dbReference type="EMBL" id="QIY89887.1"/>
    </source>
</evidence>
<dbReference type="GO" id="GO:0003677">
    <property type="term" value="F:DNA binding"/>
    <property type="evidence" value="ECO:0007669"/>
    <property type="project" value="InterPro"/>
</dbReference>
<dbReference type="RefSeq" id="WP_050020906.1">
    <property type="nucleotide sequence ID" value="NZ_CP009928.1"/>
</dbReference>
<feature type="domain" description="HTH LytTR-type" evidence="3">
    <location>
        <begin position="144"/>
        <end position="250"/>
    </location>
</feature>
<evidence type="ECO:0000256" key="1">
    <source>
        <dbReference type="PROSITE-ProRule" id="PRU00169"/>
    </source>
</evidence>
<dbReference type="InterPro" id="IPR001789">
    <property type="entry name" value="Sig_transdc_resp-reg_receiver"/>
</dbReference>
<name>A0A0G3M8H0_CHRGL</name>
<organism evidence="4 6">
    <name type="scientific">Chryseobacterium gallinarum</name>
    <dbReference type="NCBI Taxonomy" id="1324352"/>
    <lineage>
        <taxon>Bacteria</taxon>
        <taxon>Pseudomonadati</taxon>
        <taxon>Bacteroidota</taxon>
        <taxon>Flavobacteriia</taxon>
        <taxon>Flavobacteriales</taxon>
        <taxon>Weeksellaceae</taxon>
        <taxon>Chryseobacterium group</taxon>
        <taxon>Chryseobacterium</taxon>
    </lineage>
</organism>
<evidence type="ECO:0000313" key="4">
    <source>
        <dbReference type="EMBL" id="AKK74278.1"/>
    </source>
</evidence>
<accession>A0A0G3M8H0</accession>
<dbReference type="STRING" id="1324352.OK18_18200"/>
<reference evidence="5 7" key="2">
    <citation type="submission" date="2019-09" db="EMBL/GenBank/DDBJ databases">
        <title>FDA dAtabase for Regulatory Grade micrObial Sequences (FDA-ARGOS): Supporting development and validation of Infectious Disease Dx tests.</title>
        <authorList>
            <person name="Sciortino C."/>
            <person name="Tallon L."/>
            <person name="Sadzewicz L."/>
            <person name="Vavikolanu K."/>
            <person name="Mehta A."/>
            <person name="Aluvathingal J."/>
            <person name="Nadendla S."/>
            <person name="Nandy P."/>
            <person name="Geyer C."/>
            <person name="Yan Y."/>
            <person name="Sichtig H."/>
        </authorList>
    </citation>
    <scope>NUCLEOTIDE SEQUENCE [LARGE SCALE GENOMIC DNA]</scope>
    <source>
        <strain evidence="5 7">FDAARGOS_636</strain>
    </source>
</reference>
<feature type="domain" description="Response regulatory" evidence="2">
    <location>
        <begin position="2"/>
        <end position="115"/>
    </location>
</feature>
<evidence type="ECO:0000259" key="3">
    <source>
        <dbReference type="PROSITE" id="PS50930"/>
    </source>
</evidence>
<dbReference type="InterPro" id="IPR011006">
    <property type="entry name" value="CheY-like_superfamily"/>
</dbReference>
<dbReference type="GO" id="GO:0000156">
    <property type="term" value="F:phosphorelay response regulator activity"/>
    <property type="evidence" value="ECO:0007669"/>
    <property type="project" value="InterPro"/>
</dbReference>
<evidence type="ECO:0000259" key="2">
    <source>
        <dbReference type="PROSITE" id="PS50110"/>
    </source>
</evidence>